<dbReference type="GO" id="GO:0031177">
    <property type="term" value="F:phosphopantetheine binding"/>
    <property type="evidence" value="ECO:0007669"/>
    <property type="project" value="InterPro"/>
</dbReference>
<evidence type="ECO:0000313" key="5">
    <source>
        <dbReference type="Proteomes" id="UP000054481"/>
    </source>
</evidence>
<organism evidence="4 5">
    <name type="scientific">Hirsutella minnesotensis 3608</name>
    <dbReference type="NCBI Taxonomy" id="1043627"/>
    <lineage>
        <taxon>Eukaryota</taxon>
        <taxon>Fungi</taxon>
        <taxon>Dikarya</taxon>
        <taxon>Ascomycota</taxon>
        <taxon>Pezizomycotina</taxon>
        <taxon>Sordariomycetes</taxon>
        <taxon>Hypocreomycetidae</taxon>
        <taxon>Hypocreales</taxon>
        <taxon>Ophiocordycipitaceae</taxon>
        <taxon>Hirsutella</taxon>
    </lineage>
</organism>
<gene>
    <name evidence="4" type="ORF">HIM_09496</name>
</gene>
<dbReference type="PROSITE" id="PS50075">
    <property type="entry name" value="CARRIER"/>
    <property type="match status" value="1"/>
</dbReference>
<dbReference type="PROSITE" id="PS00012">
    <property type="entry name" value="PHOSPHOPANTETHEINE"/>
    <property type="match status" value="1"/>
</dbReference>
<dbReference type="InterPro" id="IPR009081">
    <property type="entry name" value="PP-bd_ACP"/>
</dbReference>
<dbReference type="GO" id="GO:0044550">
    <property type="term" value="P:secondary metabolite biosynthetic process"/>
    <property type="evidence" value="ECO:0007669"/>
    <property type="project" value="TreeGrafter"/>
</dbReference>
<keyword evidence="5" id="KW-1185">Reference proteome</keyword>
<keyword evidence="1" id="KW-0596">Phosphopantetheine</keyword>
<feature type="domain" description="Carrier" evidence="3">
    <location>
        <begin position="49"/>
        <end position="126"/>
    </location>
</feature>
<dbReference type="SMART" id="SM00823">
    <property type="entry name" value="PKS_PP"/>
    <property type="match status" value="1"/>
</dbReference>
<dbReference type="PANTHER" id="PTHR43775:SF29">
    <property type="entry name" value="ASPERFURANONE POLYKETIDE SYNTHASE AFOG-RELATED"/>
    <property type="match status" value="1"/>
</dbReference>
<dbReference type="InterPro" id="IPR036736">
    <property type="entry name" value="ACP-like_sf"/>
</dbReference>
<dbReference type="GO" id="GO:0006633">
    <property type="term" value="P:fatty acid biosynthetic process"/>
    <property type="evidence" value="ECO:0007669"/>
    <property type="project" value="TreeGrafter"/>
</dbReference>
<reference evidence="4 5" key="1">
    <citation type="journal article" date="2014" name="Genome Biol. Evol.">
        <title>Comparative genomics and transcriptomics analyses reveal divergent lifestyle features of nematode endoparasitic fungus Hirsutella minnesotensis.</title>
        <authorList>
            <person name="Lai Y."/>
            <person name="Liu K."/>
            <person name="Zhang X."/>
            <person name="Zhang X."/>
            <person name="Li K."/>
            <person name="Wang N."/>
            <person name="Shu C."/>
            <person name="Wu Y."/>
            <person name="Wang C."/>
            <person name="Bushley K.E."/>
            <person name="Xiang M."/>
            <person name="Liu X."/>
        </authorList>
    </citation>
    <scope>NUCLEOTIDE SEQUENCE [LARGE SCALE GENOMIC DNA]</scope>
    <source>
        <strain evidence="4 5">3608</strain>
    </source>
</reference>
<dbReference type="InterPro" id="IPR020806">
    <property type="entry name" value="PKS_PP-bd"/>
</dbReference>
<evidence type="ECO:0000256" key="1">
    <source>
        <dbReference type="ARBA" id="ARBA00022450"/>
    </source>
</evidence>
<evidence type="ECO:0000256" key="2">
    <source>
        <dbReference type="ARBA" id="ARBA00022553"/>
    </source>
</evidence>
<dbReference type="OrthoDB" id="329835at2759"/>
<sequence length="134" mass="14006">MTDPRFLPLQVSPSSSAAHLRGQGPGGRSNSAALGLADILGDASVSHTEASAALTSALVSKLANMFMLPETDIDDVAPLARLGVDSLLSVELRNWIFAVTRAEYSVFEIMQAPSLAALAQTLAEKSSLRPTKVG</sequence>
<dbReference type="PANTHER" id="PTHR43775">
    <property type="entry name" value="FATTY ACID SYNTHASE"/>
    <property type="match status" value="1"/>
</dbReference>
<dbReference type="InterPro" id="IPR050091">
    <property type="entry name" value="PKS_NRPS_Biosynth_Enz"/>
</dbReference>
<accession>A0A0F7ZXQ7</accession>
<dbReference type="SUPFAM" id="SSF47336">
    <property type="entry name" value="ACP-like"/>
    <property type="match status" value="1"/>
</dbReference>
<evidence type="ECO:0000313" key="4">
    <source>
        <dbReference type="EMBL" id="KJZ71142.1"/>
    </source>
</evidence>
<dbReference type="GO" id="GO:0004312">
    <property type="term" value="F:fatty acid synthase activity"/>
    <property type="evidence" value="ECO:0007669"/>
    <property type="project" value="TreeGrafter"/>
</dbReference>
<dbReference type="Proteomes" id="UP000054481">
    <property type="component" value="Unassembled WGS sequence"/>
</dbReference>
<protein>
    <recommendedName>
        <fullName evidence="3">Carrier domain-containing protein</fullName>
    </recommendedName>
</protein>
<dbReference type="Gene3D" id="1.10.1200.10">
    <property type="entry name" value="ACP-like"/>
    <property type="match status" value="1"/>
</dbReference>
<dbReference type="EMBL" id="KQ030587">
    <property type="protein sequence ID" value="KJZ71142.1"/>
    <property type="molecule type" value="Genomic_DNA"/>
</dbReference>
<dbReference type="InterPro" id="IPR006162">
    <property type="entry name" value="Ppantetheine_attach_site"/>
</dbReference>
<evidence type="ECO:0000259" key="3">
    <source>
        <dbReference type="PROSITE" id="PS50075"/>
    </source>
</evidence>
<proteinExistence type="predicted"/>
<dbReference type="AlphaFoldDB" id="A0A0F7ZXQ7"/>
<name>A0A0F7ZXQ7_9HYPO</name>
<keyword evidence="2" id="KW-0597">Phosphoprotein</keyword>
<dbReference type="Pfam" id="PF23297">
    <property type="entry name" value="ACP_SdgA_C"/>
    <property type="match status" value="1"/>
</dbReference>